<evidence type="ECO:0000256" key="1">
    <source>
        <dbReference type="ARBA" id="ARBA00004141"/>
    </source>
</evidence>
<gene>
    <name evidence="13" type="ORF">SEMRO_839_G209250.1</name>
</gene>
<dbReference type="InterPro" id="IPR013525">
    <property type="entry name" value="ABC2_TM"/>
</dbReference>
<feature type="region of interest" description="Disordered" evidence="10">
    <location>
        <begin position="746"/>
        <end position="769"/>
    </location>
</feature>
<evidence type="ECO:0000256" key="11">
    <source>
        <dbReference type="SAM" id="Phobius"/>
    </source>
</evidence>
<accession>A0A9N8HLP0</accession>
<keyword evidence="8 11" id="KW-1133">Transmembrane helix</keyword>
<feature type="transmembrane region" description="Helical" evidence="11">
    <location>
        <begin position="693"/>
        <end position="713"/>
    </location>
</feature>
<feature type="transmembrane region" description="Helical" evidence="11">
    <location>
        <begin position="1943"/>
        <end position="1963"/>
    </location>
</feature>
<feature type="transmembrane region" description="Helical" evidence="11">
    <location>
        <begin position="1823"/>
        <end position="1849"/>
    </location>
</feature>
<feature type="transmembrane region" description="Helical" evidence="11">
    <location>
        <begin position="1983"/>
        <end position="2000"/>
    </location>
</feature>
<dbReference type="GO" id="GO:0140359">
    <property type="term" value="F:ABC-type transporter activity"/>
    <property type="evidence" value="ECO:0007669"/>
    <property type="project" value="InterPro"/>
</dbReference>
<feature type="transmembrane region" description="Helical" evidence="11">
    <location>
        <begin position="2021"/>
        <end position="2041"/>
    </location>
</feature>
<feature type="compositionally biased region" description="Basic and acidic residues" evidence="10">
    <location>
        <begin position="1"/>
        <end position="17"/>
    </location>
</feature>
<feature type="transmembrane region" description="Helical" evidence="11">
    <location>
        <begin position="564"/>
        <end position="584"/>
    </location>
</feature>
<feature type="transmembrane region" description="Helical" evidence="11">
    <location>
        <begin position="655"/>
        <end position="673"/>
    </location>
</feature>
<feature type="region of interest" description="Disordered" evidence="10">
    <location>
        <begin position="1"/>
        <end position="27"/>
    </location>
</feature>
<keyword evidence="4 11" id="KW-0812">Transmembrane</keyword>
<dbReference type="FunFam" id="3.40.50.300:FF:000933">
    <property type="entry name" value="ABC transporter A family member 7"/>
    <property type="match status" value="1"/>
</dbReference>
<feature type="region of interest" description="Disordered" evidence="10">
    <location>
        <begin position="1103"/>
        <end position="1161"/>
    </location>
</feature>
<dbReference type="Gene3D" id="3.40.50.300">
    <property type="entry name" value="P-loop containing nucleotide triphosphate hydrolases"/>
    <property type="match status" value="2"/>
</dbReference>
<evidence type="ECO:0000313" key="14">
    <source>
        <dbReference type="Proteomes" id="UP001153069"/>
    </source>
</evidence>
<evidence type="ECO:0000313" key="13">
    <source>
        <dbReference type="EMBL" id="CAB9517197.1"/>
    </source>
</evidence>
<feature type="transmembrane region" description="Helical" evidence="11">
    <location>
        <begin position="596"/>
        <end position="617"/>
    </location>
</feature>
<dbReference type="GO" id="GO:0005524">
    <property type="term" value="F:ATP binding"/>
    <property type="evidence" value="ECO:0007669"/>
    <property type="project" value="UniProtKB-KW"/>
</dbReference>
<feature type="compositionally biased region" description="Polar residues" evidence="10">
    <location>
        <begin position="1116"/>
        <end position="1129"/>
    </location>
</feature>
<dbReference type="InterPro" id="IPR003593">
    <property type="entry name" value="AAA+_ATPase"/>
</dbReference>
<sequence>MTDMKKKKEEMGRKVPQEDDDENKTTMASGWTQVKALMEKNALTKVRTPGATMAEMFSPMLLVLVLFVSYNLSEVIFYPAKYYHALNVDFPLFWDSGAYGEDEMEDFDMADTHRRLNSHEGEESELTGVDYGLQAAEEEASLMTWARLLQHDVATNGEPEEEMSLVNDLFMWRHLRKLATTFDIIIDEEEEVEEMIQDGEQDMIEEAMKEQIAENEDEMTVSDPAYDDDVDTPLGNPNEEEIDGDSGDWYEEIIADIKKETVDKVDWEEVEKEIKDNFGDLWDDAKDYIFSSSRSSARNRLNQMRLRLKDVLRRPMIVPTFGQYVWASKLLSSFINVKRNLPRALKDSSYGRQWGNLLTLGTLHIAPAGHPMTDKFIRYLYDTYPAAARNVIIRTYPDHDAALEYVMNTLDDERTWAVIDLTQLEDGADDTTAMGGSYTIRLNYTTVPNTNLVENYVAAGLSTKYQRYYLSGYLTLQRTINDFVMSESNCDPHVDPFFSMPMPTADYHQNAFFLHVGYLLGLVLCMAFLYPTSRLIQSLVEERETRMKETLLILGVRPWAHTTSWVLTSMLSFAFITFLMSIVLKEILQHTPFTLIWFWMGLFGMSAMAFCFFLASFFSKAKLAAVVGPMALFASLLPRFVFFGTNRYEAIGAKYFASLLPGTALAFGADIVGDYEYGEQNVGNSMWVGDYSFGSSLSFLLFDTILYMFLAWYTEQVIPREYGAAPKPWYFIFTWCFPSSSKKAVAGDDKDDDDDSLGKKNAEDSIEPVTDPDLVPRVIVKDLVKRYNKKQVKPSVNHLDLTLYESQITALLGHNGAGKTTTVSVLTGLFPPTSGDVSIYGHSVVDELHKARQSIGICPQHNVLFDRLTVMEHMKFFSKIKGVSIQKQDLKDRALELGLTEDQLRTTASALSGGNKRKLSVAIALCGNPKFLILDEPTSAMDPTARRRTWQVLRKKRAGRVTLLTTHFMDEAEHLSDRVAVVKEGELQCCGSPLYLKNRYNLGWNLTVVMEKPEGDEDIEGGYAGCQERISNFLRQYIPQTELVRRSGRELTFCFPKGTEDSFAETFDAFEQQAKDLGASSYGVENASFEEVFLLLAEKETSGDSEDKTDDLSLAETRSVQTDNDSLATGSRVADSDSESIASSKITAGSGDTDETSSTAAAEPKVDALGFKDTENYSSMHPIRQVGLLYWKRVTVAKRDLKGAFFAVILPVILIALVILVLTVNVAIAGPAREMSPSLYVNSYSAASIGQATTEVLVGGGGSARDDTNVHTEYLFMDSGLTHDYPNARFTRLDEHMSTSQISEYLIETYNDHSHPTRFGAFSIDDNVQLNINLNFTAFENQINYYTRKRKAHGSIKLKDQRVDVLEVMGVTGRDGRLYWKKSVAELADDFYGLTNMDPYARVRTSELHNLTQAALKGILSASDADLEQMRMKFENETRAFVDEMYGKVMTFLRSRQVREIQANATQIYSDFMDDAKKIADQSGQIEKDLGNLLKDFIKAAFEKKKVTAGDDPNKVTAYGFEDQGNMEDLVRDLVKDLGNLGEDPETNTLSIYGLLDRAAKEIRDLADYTLEEATKSNYTVASIQTAIKDALLAVNGDEFDRGAIMHELGALVDGVGTLYGHDINSKPYIKNATKWVDARLLDYSDGTIRRVPGHVFVAPLVLLDYVLGKWDMVTISPDEAFGRLSKMLGGNRRKKNGFIAFRAKDIVIDIGKMAIDLNNVYVTTGHGTALEIDQEFSLQFSLDALKDLVPQGTPVLQFQFEIPSKTSLLHNSSSPHAVAVFNQAYMEHRYKQCLGDVRGNARLVSVNHPLPLTAKQNLEIKVMLSVLASIFMLIPFCYIPATFIVFLVKERVSKSKHLQLVSGVNMSAYWISTYLWDLTLYSLLTMCILIVFFAYGNSAEVFVGDKDSFFATLLLILGYGVSSLPFSYLLSRWFSNSSTAQISVAGIGWLTGFVTVIAYFTLDSMEKTEDLAETLQPYFRLFPAYHIGEGFLNLSAAFWHREILGWRTDPLDWKVTGQSICYIFLLALPYFFLLLVLEYADDGGAGGFLGRGLRAVGHYWTQLMLKWHGIKVSGEDEDATQYSLLSDNGKDDEDVAKERQYVLKNNEELRRTAPVVLVNLWKVYPPSVGVLGAFFLRLRHCIVSTFCFFCKKNMVLDVEDGDEKSLAPKQAVRGVSTAIKKGETYALLGANGAGKTTTMGMITGDISATGGGAYIAGHNATGGTNNGVAEARKNIGFCPQKDPLLDLMTCRETLTMFAKLRGVPAKEVDPLVVELLERLTLTPHADKVTKALSGGNKRKLSLGLALIGDPKVLLIDESSSGLDPLAKRKMWDLIEEAARSRSVILTTHSMQEAEALCTRVAIMVKGKYVCLGSVQHLKTKYLDGYSVDIFCRSSASPSIVDQVQNEVLNTIPGSSVSERHGRFMRFEVSNVSDLGLGTCFRRLQDLKNNADLHVENYSVSQCSLEHVFVKLVNEDQAASNEVEEQDATANVTAL</sequence>
<evidence type="ECO:0000256" key="7">
    <source>
        <dbReference type="ARBA" id="ARBA00022840"/>
    </source>
</evidence>
<feature type="transmembrane region" description="Helical" evidence="11">
    <location>
        <begin position="56"/>
        <end position="77"/>
    </location>
</feature>
<dbReference type="InterPro" id="IPR027417">
    <property type="entry name" value="P-loop_NTPase"/>
</dbReference>
<evidence type="ECO:0000256" key="9">
    <source>
        <dbReference type="ARBA" id="ARBA00023136"/>
    </source>
</evidence>
<dbReference type="InterPro" id="IPR017871">
    <property type="entry name" value="ABC_transporter-like_CS"/>
</dbReference>
<dbReference type="InterPro" id="IPR026082">
    <property type="entry name" value="ABCA"/>
</dbReference>
<keyword evidence="3" id="KW-0813">Transport</keyword>
<dbReference type="InterPro" id="IPR003439">
    <property type="entry name" value="ABC_transporter-like_ATP-bd"/>
</dbReference>
<name>A0A9N8HLP0_9STRA</name>
<keyword evidence="7 13" id="KW-0067">ATP-binding</keyword>
<organism evidence="13 14">
    <name type="scientific">Seminavis robusta</name>
    <dbReference type="NCBI Taxonomy" id="568900"/>
    <lineage>
        <taxon>Eukaryota</taxon>
        <taxon>Sar</taxon>
        <taxon>Stramenopiles</taxon>
        <taxon>Ochrophyta</taxon>
        <taxon>Bacillariophyta</taxon>
        <taxon>Bacillariophyceae</taxon>
        <taxon>Bacillariophycidae</taxon>
        <taxon>Naviculales</taxon>
        <taxon>Naviculaceae</taxon>
        <taxon>Seminavis</taxon>
    </lineage>
</organism>
<evidence type="ECO:0000256" key="3">
    <source>
        <dbReference type="ARBA" id="ARBA00022448"/>
    </source>
</evidence>
<keyword evidence="6" id="KW-0547">Nucleotide-binding</keyword>
<dbReference type="PROSITE" id="PS00211">
    <property type="entry name" value="ABC_TRANSPORTER_1"/>
    <property type="match status" value="2"/>
</dbReference>
<comment type="caution">
    <text evidence="13">The sequence shown here is derived from an EMBL/GenBank/DDBJ whole genome shotgun (WGS) entry which is preliminary data.</text>
</comment>
<evidence type="ECO:0000256" key="5">
    <source>
        <dbReference type="ARBA" id="ARBA00022737"/>
    </source>
</evidence>
<evidence type="ECO:0000259" key="12">
    <source>
        <dbReference type="PROSITE" id="PS50893"/>
    </source>
</evidence>
<dbReference type="FunFam" id="3.40.50.300:FF:000335">
    <property type="entry name" value="ATP binding cassette subfamily A member 5"/>
    <property type="match status" value="1"/>
</dbReference>
<feature type="transmembrane region" description="Helical" evidence="11">
    <location>
        <begin position="511"/>
        <end position="530"/>
    </location>
</feature>
<feature type="transmembrane region" description="Helical" evidence="11">
    <location>
        <begin position="1203"/>
        <end position="1228"/>
    </location>
</feature>
<keyword evidence="14" id="KW-1185">Reference proteome</keyword>
<dbReference type="GO" id="GO:0005319">
    <property type="term" value="F:lipid transporter activity"/>
    <property type="evidence" value="ECO:0007669"/>
    <property type="project" value="TreeGrafter"/>
</dbReference>
<dbReference type="Pfam" id="PF00005">
    <property type="entry name" value="ABC_tran"/>
    <property type="match status" value="2"/>
</dbReference>
<feature type="domain" description="ABC transporter" evidence="12">
    <location>
        <begin position="2157"/>
        <end position="2391"/>
    </location>
</feature>
<dbReference type="PANTHER" id="PTHR19229:SF36">
    <property type="entry name" value="ATP-BINDING CASSETTE SUB-FAMILY A MEMBER 2"/>
    <property type="match status" value="1"/>
</dbReference>
<evidence type="ECO:0000256" key="2">
    <source>
        <dbReference type="ARBA" id="ARBA00008869"/>
    </source>
</evidence>
<comment type="similarity">
    <text evidence="2">Belongs to the ABC transporter superfamily. ABCA family.</text>
</comment>
<evidence type="ECO:0000256" key="10">
    <source>
        <dbReference type="SAM" id="MobiDB-lite"/>
    </source>
</evidence>
<dbReference type="SUPFAM" id="SSF52540">
    <property type="entry name" value="P-loop containing nucleoside triphosphate hydrolases"/>
    <property type="match status" value="2"/>
</dbReference>
<feature type="transmembrane region" description="Helical" evidence="11">
    <location>
        <begin position="1909"/>
        <end position="1931"/>
    </location>
</feature>
<dbReference type="PROSITE" id="PS50893">
    <property type="entry name" value="ABC_TRANSPORTER_2"/>
    <property type="match status" value="2"/>
</dbReference>
<dbReference type="EMBL" id="CAICTM010000838">
    <property type="protein sequence ID" value="CAB9517197.1"/>
    <property type="molecule type" value="Genomic_DNA"/>
</dbReference>
<keyword evidence="5" id="KW-0677">Repeat</keyword>
<dbReference type="PANTHER" id="PTHR19229">
    <property type="entry name" value="ATP-BINDING CASSETTE TRANSPORTER SUBFAMILY A ABCA"/>
    <property type="match status" value="1"/>
</dbReference>
<evidence type="ECO:0000256" key="8">
    <source>
        <dbReference type="ARBA" id="ARBA00022989"/>
    </source>
</evidence>
<dbReference type="GO" id="GO:0016020">
    <property type="term" value="C:membrane"/>
    <property type="evidence" value="ECO:0007669"/>
    <property type="project" value="UniProtKB-SubCell"/>
</dbReference>
<proteinExistence type="inferred from homology"/>
<dbReference type="SMART" id="SM00382">
    <property type="entry name" value="AAA"/>
    <property type="match status" value="2"/>
</dbReference>
<dbReference type="OrthoDB" id="10255969at2759"/>
<keyword evidence="9 11" id="KW-0472">Membrane</keyword>
<dbReference type="Proteomes" id="UP001153069">
    <property type="component" value="Unassembled WGS sequence"/>
</dbReference>
<evidence type="ECO:0000256" key="6">
    <source>
        <dbReference type="ARBA" id="ARBA00022741"/>
    </source>
</evidence>
<dbReference type="CDD" id="cd03263">
    <property type="entry name" value="ABC_subfamily_A"/>
    <property type="match status" value="2"/>
</dbReference>
<protein>
    <submittedName>
        <fullName evidence="13">Retinal-specific ATP-binding cassette transporter</fullName>
    </submittedName>
</protein>
<dbReference type="Pfam" id="PF12698">
    <property type="entry name" value="ABC2_membrane_3"/>
    <property type="match status" value="2"/>
</dbReference>
<feature type="transmembrane region" description="Helical" evidence="11">
    <location>
        <begin position="1870"/>
        <end position="1897"/>
    </location>
</feature>
<feature type="domain" description="ABC transporter" evidence="12">
    <location>
        <begin position="778"/>
        <end position="1009"/>
    </location>
</feature>
<reference evidence="13" key="1">
    <citation type="submission" date="2020-06" db="EMBL/GenBank/DDBJ databases">
        <authorList>
            <consortium name="Plant Systems Biology data submission"/>
        </authorList>
    </citation>
    <scope>NUCLEOTIDE SEQUENCE</scope>
    <source>
        <strain evidence="13">D6</strain>
    </source>
</reference>
<evidence type="ECO:0000256" key="4">
    <source>
        <dbReference type="ARBA" id="ARBA00022692"/>
    </source>
</evidence>
<feature type="transmembrane region" description="Helical" evidence="11">
    <location>
        <begin position="623"/>
        <end position="643"/>
    </location>
</feature>
<dbReference type="GO" id="GO:0016887">
    <property type="term" value="F:ATP hydrolysis activity"/>
    <property type="evidence" value="ECO:0007669"/>
    <property type="project" value="InterPro"/>
</dbReference>
<comment type="subcellular location">
    <subcellularLocation>
        <location evidence="1">Membrane</location>
        <topology evidence="1">Multi-pass membrane protein</topology>
    </subcellularLocation>
</comment>